<feature type="non-terminal residue" evidence="2">
    <location>
        <position position="1"/>
    </location>
</feature>
<dbReference type="InParanoid" id="A0A5C3P384"/>
<evidence type="ECO:0000256" key="1">
    <source>
        <dbReference type="SAM" id="MobiDB-lite"/>
    </source>
</evidence>
<reference evidence="2 3" key="1">
    <citation type="journal article" date="2019" name="Nat. Ecol. Evol.">
        <title>Megaphylogeny resolves global patterns of mushroom evolution.</title>
        <authorList>
            <person name="Varga T."/>
            <person name="Krizsan K."/>
            <person name="Foldi C."/>
            <person name="Dima B."/>
            <person name="Sanchez-Garcia M."/>
            <person name="Sanchez-Ramirez S."/>
            <person name="Szollosi G.J."/>
            <person name="Szarkandi J.G."/>
            <person name="Papp V."/>
            <person name="Albert L."/>
            <person name="Andreopoulos W."/>
            <person name="Angelini C."/>
            <person name="Antonin V."/>
            <person name="Barry K.W."/>
            <person name="Bougher N.L."/>
            <person name="Buchanan P."/>
            <person name="Buyck B."/>
            <person name="Bense V."/>
            <person name="Catcheside P."/>
            <person name="Chovatia M."/>
            <person name="Cooper J."/>
            <person name="Damon W."/>
            <person name="Desjardin D."/>
            <person name="Finy P."/>
            <person name="Geml J."/>
            <person name="Haridas S."/>
            <person name="Hughes K."/>
            <person name="Justo A."/>
            <person name="Karasinski D."/>
            <person name="Kautmanova I."/>
            <person name="Kiss B."/>
            <person name="Kocsube S."/>
            <person name="Kotiranta H."/>
            <person name="LaButti K.M."/>
            <person name="Lechner B.E."/>
            <person name="Liimatainen K."/>
            <person name="Lipzen A."/>
            <person name="Lukacs Z."/>
            <person name="Mihaltcheva S."/>
            <person name="Morgado L.N."/>
            <person name="Niskanen T."/>
            <person name="Noordeloos M.E."/>
            <person name="Ohm R.A."/>
            <person name="Ortiz-Santana B."/>
            <person name="Ovrebo C."/>
            <person name="Racz N."/>
            <person name="Riley R."/>
            <person name="Savchenko A."/>
            <person name="Shiryaev A."/>
            <person name="Soop K."/>
            <person name="Spirin V."/>
            <person name="Szebenyi C."/>
            <person name="Tomsovsky M."/>
            <person name="Tulloss R.E."/>
            <person name="Uehling J."/>
            <person name="Grigoriev I.V."/>
            <person name="Vagvolgyi C."/>
            <person name="Papp T."/>
            <person name="Martin F.M."/>
            <person name="Miettinen O."/>
            <person name="Hibbett D.S."/>
            <person name="Nagy L.G."/>
        </authorList>
    </citation>
    <scope>NUCLEOTIDE SEQUENCE [LARGE SCALE GENOMIC DNA]</scope>
    <source>
        <strain evidence="2 3">HHB13444</strain>
    </source>
</reference>
<evidence type="ECO:0000313" key="3">
    <source>
        <dbReference type="Proteomes" id="UP000308197"/>
    </source>
</evidence>
<dbReference type="Proteomes" id="UP000308197">
    <property type="component" value="Unassembled WGS sequence"/>
</dbReference>
<organism evidence="2 3">
    <name type="scientific">Polyporus arcularius HHB13444</name>
    <dbReference type="NCBI Taxonomy" id="1314778"/>
    <lineage>
        <taxon>Eukaryota</taxon>
        <taxon>Fungi</taxon>
        <taxon>Dikarya</taxon>
        <taxon>Basidiomycota</taxon>
        <taxon>Agaricomycotina</taxon>
        <taxon>Agaricomycetes</taxon>
        <taxon>Polyporales</taxon>
        <taxon>Polyporaceae</taxon>
        <taxon>Polyporus</taxon>
    </lineage>
</organism>
<keyword evidence="3" id="KW-1185">Reference proteome</keyword>
<evidence type="ECO:0000313" key="2">
    <source>
        <dbReference type="EMBL" id="TFK84115.1"/>
    </source>
</evidence>
<name>A0A5C3P384_9APHY</name>
<gene>
    <name evidence="2" type="ORF">K466DRAFT_497203</name>
</gene>
<sequence>NRAISPLLWPGGLGRSETCGIDFQVRDDWRYIPETVDDICEWATIGSDDVDDPAYDRDRRYLLYHPRVLPDEYQGMECRVTIVLQGFLGKFQLSTLGNWKGREKDAASAIQYLVLEGGGCTEAFQTQTRALNNLKQFICMKVGASVDEREYGGDSIFLERRVFTKLRAVSSRANLIQLNDNNDPRRNARKIAHKWGVDHLIHTGARRSNGQNTPIAVEALCVGDFVEVSVSADIQTGRRRGVGSAAGGTTAVRFAMHEVVRLWTAQEAQVRIQMPIHCRRLHSPAMQSRCPKERSAASHVGKRVVAQMPSGFRIGEQRSVNSSATDKDDVDMQGRESM</sequence>
<protein>
    <submittedName>
        <fullName evidence="2">Uncharacterized protein</fullName>
    </submittedName>
</protein>
<feature type="compositionally biased region" description="Basic and acidic residues" evidence="1">
    <location>
        <begin position="325"/>
        <end position="338"/>
    </location>
</feature>
<dbReference type="EMBL" id="ML211341">
    <property type="protein sequence ID" value="TFK84115.1"/>
    <property type="molecule type" value="Genomic_DNA"/>
</dbReference>
<dbReference type="AlphaFoldDB" id="A0A5C3P384"/>
<proteinExistence type="predicted"/>
<accession>A0A5C3P384</accession>
<feature type="region of interest" description="Disordered" evidence="1">
    <location>
        <begin position="311"/>
        <end position="338"/>
    </location>
</feature>